<dbReference type="AlphaFoldDB" id="A0A1I6GR39"/>
<dbReference type="EMBL" id="FOYO01000001">
    <property type="protein sequence ID" value="SFR44713.1"/>
    <property type="molecule type" value="Genomic_DNA"/>
</dbReference>
<protein>
    <submittedName>
        <fullName evidence="2">Uncharacterized protein</fullName>
    </submittedName>
</protein>
<accession>A0A1I6GR39</accession>
<keyword evidence="1" id="KW-0812">Transmembrane</keyword>
<dbReference type="Proteomes" id="UP000199658">
    <property type="component" value="Unassembled WGS sequence"/>
</dbReference>
<proteinExistence type="predicted"/>
<reference evidence="3" key="1">
    <citation type="submission" date="2016-10" db="EMBL/GenBank/DDBJ databases">
        <authorList>
            <person name="Varghese N."/>
            <person name="Submissions S."/>
        </authorList>
    </citation>
    <scope>NUCLEOTIDE SEQUENCE [LARGE SCALE GENOMIC DNA]</scope>
    <source>
        <strain evidence="3">DSM 26921</strain>
    </source>
</reference>
<evidence type="ECO:0000256" key="1">
    <source>
        <dbReference type="SAM" id="Phobius"/>
    </source>
</evidence>
<evidence type="ECO:0000313" key="3">
    <source>
        <dbReference type="Proteomes" id="UP000199658"/>
    </source>
</evidence>
<feature type="transmembrane region" description="Helical" evidence="1">
    <location>
        <begin position="20"/>
        <end position="45"/>
    </location>
</feature>
<organism evidence="2 3">
    <name type="scientific">Litoreibacter janthinus</name>
    <dbReference type="NCBI Taxonomy" id="670154"/>
    <lineage>
        <taxon>Bacteria</taxon>
        <taxon>Pseudomonadati</taxon>
        <taxon>Pseudomonadota</taxon>
        <taxon>Alphaproteobacteria</taxon>
        <taxon>Rhodobacterales</taxon>
        <taxon>Roseobacteraceae</taxon>
        <taxon>Litoreibacter</taxon>
    </lineage>
</organism>
<keyword evidence="1" id="KW-0472">Membrane</keyword>
<dbReference type="STRING" id="670154.SAMN04488002_1876"/>
<keyword evidence="1" id="KW-1133">Transmembrane helix</keyword>
<gene>
    <name evidence="2" type="ORF">SAMN04488002_1876</name>
</gene>
<name>A0A1I6GR39_9RHOB</name>
<sequence>MPDKQGRMAERDLLLLRRALIGILVAAALVAGVFGFRAVASFIYWNDQAHQFEPIAGWMTPRYVARSWQVPPEVVSNALELPLAGGQGRISLDEISQARGADLEAIIMSLHDAISAHKAERQ</sequence>
<evidence type="ECO:0000313" key="2">
    <source>
        <dbReference type="EMBL" id="SFR44713.1"/>
    </source>
</evidence>
<keyword evidence="3" id="KW-1185">Reference proteome</keyword>